<dbReference type="Proteomes" id="UP001597063">
    <property type="component" value="Unassembled WGS sequence"/>
</dbReference>
<dbReference type="InterPro" id="IPR039422">
    <property type="entry name" value="MarR/SlyA-like"/>
</dbReference>
<dbReference type="InterPro" id="IPR036390">
    <property type="entry name" value="WH_DNA-bd_sf"/>
</dbReference>
<evidence type="ECO:0000256" key="1">
    <source>
        <dbReference type="SAM" id="MobiDB-lite"/>
    </source>
</evidence>
<reference evidence="4" key="1">
    <citation type="journal article" date="2019" name="Int. J. Syst. Evol. Microbiol.">
        <title>The Global Catalogue of Microorganisms (GCM) 10K type strain sequencing project: providing services to taxonomists for standard genome sequencing and annotation.</title>
        <authorList>
            <consortium name="The Broad Institute Genomics Platform"/>
            <consortium name="The Broad Institute Genome Sequencing Center for Infectious Disease"/>
            <person name="Wu L."/>
            <person name="Ma J."/>
        </authorList>
    </citation>
    <scope>NUCLEOTIDE SEQUENCE [LARGE SCALE GENOMIC DNA]</scope>
    <source>
        <strain evidence="4">JCM 9371</strain>
    </source>
</reference>
<dbReference type="Pfam" id="PF12802">
    <property type="entry name" value="MarR_2"/>
    <property type="match status" value="1"/>
</dbReference>
<dbReference type="SUPFAM" id="SSF46785">
    <property type="entry name" value="Winged helix' DNA-binding domain"/>
    <property type="match status" value="1"/>
</dbReference>
<dbReference type="PANTHER" id="PTHR33164">
    <property type="entry name" value="TRANSCRIPTIONAL REGULATOR, MARR FAMILY"/>
    <property type="match status" value="1"/>
</dbReference>
<dbReference type="RefSeq" id="WP_131760471.1">
    <property type="nucleotide sequence ID" value="NZ_CAACUY010000117.1"/>
</dbReference>
<dbReference type="PROSITE" id="PS50995">
    <property type="entry name" value="HTH_MARR_2"/>
    <property type="match status" value="1"/>
</dbReference>
<evidence type="ECO:0000259" key="2">
    <source>
        <dbReference type="PROSITE" id="PS50995"/>
    </source>
</evidence>
<dbReference type="Gene3D" id="1.10.10.10">
    <property type="entry name" value="Winged helix-like DNA-binding domain superfamily/Winged helix DNA-binding domain"/>
    <property type="match status" value="1"/>
</dbReference>
<dbReference type="PANTHER" id="PTHR33164:SF43">
    <property type="entry name" value="HTH-TYPE TRANSCRIPTIONAL REPRESSOR YETL"/>
    <property type="match status" value="1"/>
</dbReference>
<keyword evidence="4" id="KW-1185">Reference proteome</keyword>
<feature type="region of interest" description="Disordered" evidence="1">
    <location>
        <begin position="168"/>
        <end position="192"/>
    </location>
</feature>
<feature type="domain" description="HTH marR-type" evidence="2">
    <location>
        <begin position="24"/>
        <end position="165"/>
    </location>
</feature>
<protein>
    <submittedName>
        <fullName evidence="3">MarR family winged helix-turn-helix transcriptional regulator</fullName>
    </submittedName>
</protein>
<organism evidence="3 4">
    <name type="scientific">Actinomadura fibrosa</name>
    <dbReference type="NCBI Taxonomy" id="111802"/>
    <lineage>
        <taxon>Bacteria</taxon>
        <taxon>Bacillati</taxon>
        <taxon>Actinomycetota</taxon>
        <taxon>Actinomycetes</taxon>
        <taxon>Streptosporangiales</taxon>
        <taxon>Thermomonosporaceae</taxon>
        <taxon>Actinomadura</taxon>
    </lineage>
</organism>
<sequence>MQELGSSAEGTAPESVGGTLDARTSETADLIIRLIRRMRAPKDDSPAVDELKAQLGRSGLARRHMTALVAIALNEPLSVGELAPHLALSPTTTSQLVNELNRAGLVDRREDDTDRRRTIVALPPHYRAMILPFAQRRLSAIRRALSAMPAAEQEIFLRGFRLLVDVAEEPDPDAGQPRTTPGRSSSGVQEPH</sequence>
<dbReference type="SMART" id="SM00347">
    <property type="entry name" value="HTH_MARR"/>
    <property type="match status" value="1"/>
</dbReference>
<evidence type="ECO:0000313" key="4">
    <source>
        <dbReference type="Proteomes" id="UP001597063"/>
    </source>
</evidence>
<accession>A0ABW2XRW9</accession>
<dbReference type="InterPro" id="IPR000835">
    <property type="entry name" value="HTH_MarR-typ"/>
</dbReference>
<evidence type="ECO:0000313" key="3">
    <source>
        <dbReference type="EMBL" id="MFD0688460.1"/>
    </source>
</evidence>
<dbReference type="EMBL" id="JBHTGP010000013">
    <property type="protein sequence ID" value="MFD0688460.1"/>
    <property type="molecule type" value="Genomic_DNA"/>
</dbReference>
<dbReference type="InterPro" id="IPR036388">
    <property type="entry name" value="WH-like_DNA-bd_sf"/>
</dbReference>
<name>A0ABW2XRW9_9ACTN</name>
<proteinExistence type="predicted"/>
<comment type="caution">
    <text evidence="3">The sequence shown here is derived from an EMBL/GenBank/DDBJ whole genome shotgun (WGS) entry which is preliminary data.</text>
</comment>
<gene>
    <name evidence="3" type="ORF">ACFQZM_28470</name>
</gene>
<feature type="region of interest" description="Disordered" evidence="1">
    <location>
        <begin position="1"/>
        <end position="22"/>
    </location>
</feature>
<feature type="compositionally biased region" description="Polar residues" evidence="1">
    <location>
        <begin position="177"/>
        <end position="192"/>
    </location>
</feature>